<evidence type="ECO:0000256" key="3">
    <source>
        <dbReference type="ARBA" id="ARBA00022692"/>
    </source>
</evidence>
<feature type="transmembrane region" description="Helical" evidence="6">
    <location>
        <begin position="93"/>
        <end position="113"/>
    </location>
</feature>
<feature type="transmembrane region" description="Helical" evidence="6">
    <location>
        <begin position="378"/>
        <end position="397"/>
    </location>
</feature>
<gene>
    <name evidence="7" type="ORF">EV194_10615</name>
</gene>
<keyword evidence="4 6" id="KW-1133">Transmembrane helix</keyword>
<feature type="transmembrane region" description="Helical" evidence="6">
    <location>
        <begin position="133"/>
        <end position="153"/>
    </location>
</feature>
<evidence type="ECO:0000256" key="1">
    <source>
        <dbReference type="ARBA" id="ARBA00004651"/>
    </source>
</evidence>
<evidence type="ECO:0000313" key="7">
    <source>
        <dbReference type="EMBL" id="TCO07875.1"/>
    </source>
</evidence>
<evidence type="ECO:0000256" key="2">
    <source>
        <dbReference type="ARBA" id="ARBA00022475"/>
    </source>
</evidence>
<organism evidence="7 8">
    <name type="scientific">Natronoflexus pectinivorans</name>
    <dbReference type="NCBI Taxonomy" id="682526"/>
    <lineage>
        <taxon>Bacteria</taxon>
        <taxon>Pseudomonadati</taxon>
        <taxon>Bacteroidota</taxon>
        <taxon>Bacteroidia</taxon>
        <taxon>Marinilabiliales</taxon>
        <taxon>Marinilabiliaceae</taxon>
        <taxon>Natronoflexus</taxon>
    </lineage>
</organism>
<name>A0A4R2GHH5_9BACT</name>
<feature type="transmembrane region" description="Helical" evidence="6">
    <location>
        <begin position="7"/>
        <end position="24"/>
    </location>
</feature>
<feature type="transmembrane region" description="Helical" evidence="6">
    <location>
        <begin position="273"/>
        <end position="291"/>
    </location>
</feature>
<dbReference type="RefSeq" id="WP_132433780.1">
    <property type="nucleotide sequence ID" value="NZ_SLWK01000006.1"/>
</dbReference>
<proteinExistence type="predicted"/>
<feature type="transmembrane region" description="Helical" evidence="6">
    <location>
        <begin position="437"/>
        <end position="458"/>
    </location>
</feature>
<keyword evidence="2" id="KW-1003">Cell membrane</keyword>
<feature type="transmembrane region" description="Helical" evidence="6">
    <location>
        <begin position="403"/>
        <end position="425"/>
    </location>
</feature>
<evidence type="ECO:0000256" key="6">
    <source>
        <dbReference type="SAM" id="Phobius"/>
    </source>
</evidence>
<keyword evidence="8" id="KW-1185">Reference proteome</keyword>
<dbReference type="InterPro" id="IPR050833">
    <property type="entry name" value="Poly_Biosynth_Transport"/>
</dbReference>
<feature type="transmembrane region" description="Helical" evidence="6">
    <location>
        <begin position="165"/>
        <end position="184"/>
    </location>
</feature>
<dbReference type="AlphaFoldDB" id="A0A4R2GHH5"/>
<evidence type="ECO:0000313" key="8">
    <source>
        <dbReference type="Proteomes" id="UP000295221"/>
    </source>
</evidence>
<evidence type="ECO:0000256" key="4">
    <source>
        <dbReference type="ARBA" id="ARBA00022989"/>
    </source>
</evidence>
<keyword evidence="5 6" id="KW-0472">Membrane</keyword>
<feature type="transmembrane region" description="Helical" evidence="6">
    <location>
        <begin position="44"/>
        <end position="63"/>
    </location>
</feature>
<dbReference type="Proteomes" id="UP000295221">
    <property type="component" value="Unassembled WGS sequence"/>
</dbReference>
<feature type="transmembrane region" description="Helical" evidence="6">
    <location>
        <begin position="349"/>
        <end position="371"/>
    </location>
</feature>
<protein>
    <submittedName>
        <fullName evidence="7">O-antigen/teichoic acid export membrane protein</fullName>
    </submittedName>
</protein>
<sequence>MGKAKSTVRYIAGSFFWGAISKIVDAGIKFLTIPILLNYFGKEYYGLLTLAIATNAYMALLNMGMNTGAVKFFSQWIATGKYDLLHRTAQTNISFYLAISIINSFILVAIGIWGGDVFQITPAEFSTFRDLLFILAAFSIVNWVNFTFNQLLIADERIAFTQQMYSVKSVLGLAAVGVTILFNWSLIQYFVTFLAVNSFVVLPFLYLCKKRNLISSIVPAFYWKEFLVVFKYGLAILAMSLFQFTAVQSRPIILGIFSDQGVGILAEYRVMEVFPLFIISIGGMLVSVFLPKTSKAIQSGDRTSIEKMAYEGTKYTSILVAFLCFPVMLNVQELLSLYVGVEYIHLTQWLFLWVFTLTLSLHNSPVSSLVLATGKTKMLVFSSGIACIVSMIINAILASKYGVGSAVIGYLVYIIIQVLFYYLYFNNRVLSLKSLNVFKSFVIPTGLGFIVFGLVHFLEVETGSFIIQILINSLTWGIIYILMLIMFRVIDIRDIKNNFIRI</sequence>
<feature type="transmembrane region" description="Helical" evidence="6">
    <location>
        <begin position="229"/>
        <end position="253"/>
    </location>
</feature>
<dbReference type="OrthoDB" id="813918at2"/>
<dbReference type="PANTHER" id="PTHR30250:SF26">
    <property type="entry name" value="PSMA PROTEIN"/>
    <property type="match status" value="1"/>
</dbReference>
<feature type="transmembrane region" description="Helical" evidence="6">
    <location>
        <begin position="312"/>
        <end position="329"/>
    </location>
</feature>
<dbReference type="GO" id="GO:0005886">
    <property type="term" value="C:plasma membrane"/>
    <property type="evidence" value="ECO:0007669"/>
    <property type="project" value="UniProtKB-SubCell"/>
</dbReference>
<evidence type="ECO:0000256" key="5">
    <source>
        <dbReference type="ARBA" id="ARBA00023136"/>
    </source>
</evidence>
<accession>A0A4R2GHH5</accession>
<reference evidence="7 8" key="1">
    <citation type="submission" date="2019-03" db="EMBL/GenBank/DDBJ databases">
        <title>Genomic Encyclopedia of Type Strains, Phase IV (KMG-IV): sequencing the most valuable type-strain genomes for metagenomic binning, comparative biology and taxonomic classification.</title>
        <authorList>
            <person name="Goeker M."/>
        </authorList>
    </citation>
    <scope>NUCLEOTIDE SEQUENCE [LARGE SCALE GENOMIC DNA]</scope>
    <source>
        <strain evidence="7 8">DSM 24179</strain>
    </source>
</reference>
<comment type="caution">
    <text evidence="7">The sequence shown here is derived from an EMBL/GenBank/DDBJ whole genome shotgun (WGS) entry which is preliminary data.</text>
</comment>
<keyword evidence="3 6" id="KW-0812">Transmembrane</keyword>
<comment type="subcellular location">
    <subcellularLocation>
        <location evidence="1">Cell membrane</location>
        <topology evidence="1">Multi-pass membrane protein</topology>
    </subcellularLocation>
</comment>
<feature type="transmembrane region" description="Helical" evidence="6">
    <location>
        <begin position="464"/>
        <end position="487"/>
    </location>
</feature>
<dbReference type="EMBL" id="SLWK01000006">
    <property type="protein sequence ID" value="TCO07875.1"/>
    <property type="molecule type" value="Genomic_DNA"/>
</dbReference>
<feature type="transmembrane region" description="Helical" evidence="6">
    <location>
        <begin position="190"/>
        <end position="208"/>
    </location>
</feature>
<dbReference type="PANTHER" id="PTHR30250">
    <property type="entry name" value="PST FAMILY PREDICTED COLANIC ACID TRANSPORTER"/>
    <property type="match status" value="1"/>
</dbReference>